<evidence type="ECO:0000313" key="3">
    <source>
        <dbReference type="Proteomes" id="UP000249081"/>
    </source>
</evidence>
<reference evidence="2 3" key="2">
    <citation type="submission" date="2018-06" db="EMBL/GenBank/DDBJ databases">
        <title>Metagenomic assembly of (sub)arctic Cyanobacteria and their associated microbiome from non-axenic cultures.</title>
        <authorList>
            <person name="Baurain D."/>
        </authorList>
    </citation>
    <scope>NUCLEOTIDE SEQUENCE [LARGE SCALE GENOMIC DNA]</scope>
    <source>
        <strain evidence="2">ULC041bin1</strain>
    </source>
</reference>
<feature type="region of interest" description="Disordered" evidence="1">
    <location>
        <begin position="207"/>
        <end position="228"/>
    </location>
</feature>
<dbReference type="AlphaFoldDB" id="A0A2W4WE03"/>
<proteinExistence type="predicted"/>
<dbReference type="Proteomes" id="UP000249081">
    <property type="component" value="Unassembled WGS sequence"/>
</dbReference>
<protein>
    <submittedName>
        <fullName evidence="2">Uncharacterized protein</fullName>
    </submittedName>
</protein>
<evidence type="ECO:0000256" key="1">
    <source>
        <dbReference type="SAM" id="MobiDB-lite"/>
    </source>
</evidence>
<name>A0A2W4WE03_9CYAN</name>
<dbReference type="EMBL" id="QBMN01000064">
    <property type="protein sequence ID" value="PZO41417.1"/>
    <property type="molecule type" value="Genomic_DNA"/>
</dbReference>
<reference evidence="3" key="1">
    <citation type="submission" date="2018-04" db="EMBL/GenBank/DDBJ databases">
        <authorList>
            <person name="Cornet L."/>
        </authorList>
    </citation>
    <scope>NUCLEOTIDE SEQUENCE [LARGE SCALE GENOMIC DNA]</scope>
</reference>
<gene>
    <name evidence="2" type="ORF">DCF17_10725</name>
</gene>
<sequence length="228" mass="24322">MLACIGCRSALTPGSPPLSEATTLTLEATSLGNGEFDLAGNTNLPDNTQLTAVALRYLEPETAVIHNADPLYSVLDYQPITVANGRWSARLTIWQVAADGRYQEPWQAQAKTLNLAAQPRDTVQFAIALAPNHVGAALGDVLALSGRRRVAGVLRVTAAGEPFLWADQSLPVGLPQGQTAPPADLLARTNGGWGDRYLLVPEPPLPYTLTPNDERQTTAPITPAELLR</sequence>
<evidence type="ECO:0000313" key="2">
    <source>
        <dbReference type="EMBL" id="PZO41417.1"/>
    </source>
</evidence>
<comment type="caution">
    <text evidence="2">The sequence shown here is derived from an EMBL/GenBank/DDBJ whole genome shotgun (WGS) entry which is preliminary data.</text>
</comment>
<organism evidence="2 3">
    <name type="scientific">Shackletoniella antarctica</name>
    <dbReference type="NCBI Taxonomy" id="268115"/>
    <lineage>
        <taxon>Bacteria</taxon>
        <taxon>Bacillati</taxon>
        <taxon>Cyanobacteriota</taxon>
        <taxon>Cyanophyceae</taxon>
        <taxon>Oculatellales</taxon>
        <taxon>Oculatellaceae</taxon>
        <taxon>Shackletoniella</taxon>
    </lineage>
</organism>
<accession>A0A2W4WE03</accession>